<protein>
    <recommendedName>
        <fullName evidence="4">LysM domain-containing protein</fullName>
    </recommendedName>
</protein>
<comment type="caution">
    <text evidence="5">The sequence shown here is derived from an EMBL/GenBank/DDBJ whole genome shotgun (WGS) entry which is preliminary data.</text>
</comment>
<dbReference type="InterPro" id="IPR018392">
    <property type="entry name" value="LysM"/>
</dbReference>
<keyword evidence="3" id="KW-0732">Signal</keyword>
<dbReference type="Pfam" id="PF01476">
    <property type="entry name" value="LysM"/>
    <property type="match status" value="1"/>
</dbReference>
<evidence type="ECO:0000256" key="3">
    <source>
        <dbReference type="SAM" id="SignalP"/>
    </source>
</evidence>
<feature type="chain" id="PRO_5045046273" description="LysM domain-containing protein" evidence="3">
    <location>
        <begin position="18"/>
        <end position="126"/>
    </location>
</feature>
<reference evidence="5 6" key="1">
    <citation type="journal article" date="2024" name="IMA Fungus">
        <title>IMA Genome - F19 : A genome assembly and annotation guide to empower mycologists, including annotated draft genome sequences of Ceratocystis pirilliformis, Diaporthe australafricana, Fusarium ophioides, Paecilomyces lecythidis, and Sporothrix stenoceras.</title>
        <authorList>
            <person name="Aylward J."/>
            <person name="Wilson A.M."/>
            <person name="Visagie C.M."/>
            <person name="Spraker J."/>
            <person name="Barnes I."/>
            <person name="Buitendag C."/>
            <person name="Ceriani C."/>
            <person name="Del Mar Angel L."/>
            <person name="du Plessis D."/>
            <person name="Fuchs T."/>
            <person name="Gasser K."/>
            <person name="Kramer D."/>
            <person name="Li W."/>
            <person name="Munsamy K."/>
            <person name="Piso A."/>
            <person name="Price J.L."/>
            <person name="Sonnekus B."/>
            <person name="Thomas C."/>
            <person name="van der Nest A."/>
            <person name="van Dijk A."/>
            <person name="van Heerden A."/>
            <person name="van Vuuren N."/>
            <person name="Yilmaz N."/>
            <person name="Duong T.A."/>
            <person name="van der Merwe N.A."/>
            <person name="Wingfield M.J."/>
            <person name="Wingfield B.D."/>
        </authorList>
    </citation>
    <scope>NUCLEOTIDE SEQUENCE [LARGE SCALE GENOMIC DNA]</scope>
    <source>
        <strain evidence="5 6">CMW 18167</strain>
    </source>
</reference>
<dbReference type="PANTHER" id="PTHR34997">
    <property type="entry name" value="AM15"/>
    <property type="match status" value="1"/>
</dbReference>
<evidence type="ECO:0000313" key="5">
    <source>
        <dbReference type="EMBL" id="KAL1871276.1"/>
    </source>
</evidence>
<name>A0ABR3X5R6_9EURO</name>
<keyword evidence="2" id="KW-0843">Virulence</keyword>
<dbReference type="EMBL" id="JAVDPF010000028">
    <property type="protein sequence ID" value="KAL1871276.1"/>
    <property type="molecule type" value="Genomic_DNA"/>
</dbReference>
<feature type="signal peptide" evidence="3">
    <location>
        <begin position="1"/>
        <end position="17"/>
    </location>
</feature>
<dbReference type="Proteomes" id="UP001583193">
    <property type="component" value="Unassembled WGS sequence"/>
</dbReference>
<dbReference type="CDD" id="cd00118">
    <property type="entry name" value="LysM"/>
    <property type="match status" value="1"/>
</dbReference>
<sequence length="126" mass="13532">MRLALLVFEFLLGPLRSSILEEAYPRIADSITNSTTANGTEDLMSPSTSTASPNCTFYTVQTSDNCFTITSATNTTWEQLLAWNPNLNVACSNLHDFTSLCVNNQPANQSVATSLTDAVITAPPAP</sequence>
<evidence type="ECO:0000256" key="1">
    <source>
        <dbReference type="ARBA" id="ARBA00022669"/>
    </source>
</evidence>
<dbReference type="Gene3D" id="3.10.350.10">
    <property type="entry name" value="LysM domain"/>
    <property type="match status" value="1"/>
</dbReference>
<organism evidence="5 6">
    <name type="scientific">Paecilomyces lecythidis</name>
    <dbReference type="NCBI Taxonomy" id="3004212"/>
    <lineage>
        <taxon>Eukaryota</taxon>
        <taxon>Fungi</taxon>
        <taxon>Dikarya</taxon>
        <taxon>Ascomycota</taxon>
        <taxon>Pezizomycotina</taxon>
        <taxon>Eurotiomycetes</taxon>
        <taxon>Eurotiomycetidae</taxon>
        <taxon>Eurotiales</taxon>
        <taxon>Thermoascaceae</taxon>
        <taxon>Paecilomyces</taxon>
    </lineage>
</organism>
<proteinExistence type="predicted"/>
<keyword evidence="1" id="KW-0147">Chitin-binding</keyword>
<dbReference type="InterPro" id="IPR036779">
    <property type="entry name" value="LysM_dom_sf"/>
</dbReference>
<dbReference type="SUPFAM" id="SSF54106">
    <property type="entry name" value="LysM domain"/>
    <property type="match status" value="1"/>
</dbReference>
<gene>
    <name evidence="5" type="ORF">Plec18167_007210</name>
</gene>
<evidence type="ECO:0000313" key="6">
    <source>
        <dbReference type="Proteomes" id="UP001583193"/>
    </source>
</evidence>
<dbReference type="PROSITE" id="PS51782">
    <property type="entry name" value="LYSM"/>
    <property type="match status" value="1"/>
</dbReference>
<evidence type="ECO:0000259" key="4">
    <source>
        <dbReference type="PROSITE" id="PS51782"/>
    </source>
</evidence>
<accession>A0ABR3X5R6</accession>
<evidence type="ECO:0000256" key="2">
    <source>
        <dbReference type="ARBA" id="ARBA00023026"/>
    </source>
</evidence>
<feature type="domain" description="LysM" evidence="4">
    <location>
        <begin position="56"/>
        <end position="102"/>
    </location>
</feature>
<dbReference type="InterPro" id="IPR052210">
    <property type="entry name" value="LysM1-like"/>
</dbReference>
<keyword evidence="6" id="KW-1185">Reference proteome</keyword>
<dbReference type="PANTHER" id="PTHR34997:SF1">
    <property type="entry name" value="PEPTIDOGLYCAN-BINDING LYSIN DOMAIN"/>
    <property type="match status" value="1"/>
</dbReference>